<dbReference type="SUPFAM" id="SSF57903">
    <property type="entry name" value="FYVE/PHD zinc finger"/>
    <property type="match status" value="1"/>
</dbReference>
<name>A0A8D0F9E5_STROC</name>
<protein>
    <recommendedName>
        <fullName evidence="2">PHF7/G2E3-like PHD zinc finger domain-containing protein</fullName>
    </recommendedName>
</protein>
<dbReference type="GO" id="GO:0005634">
    <property type="term" value="C:nucleus"/>
    <property type="evidence" value="ECO:0007669"/>
    <property type="project" value="TreeGrafter"/>
</dbReference>
<dbReference type="Ensembl" id="ENSSOCT00000011585.1">
    <property type="protein sequence ID" value="ENSSOCP00000011285.1"/>
    <property type="gene ID" value="ENSSOCG00000008517.1"/>
</dbReference>
<dbReference type="InterPro" id="IPR051188">
    <property type="entry name" value="PHD-type_Zinc_Finger"/>
</dbReference>
<dbReference type="AlphaFoldDB" id="A0A8D0F9E5"/>
<feature type="region of interest" description="Disordered" evidence="1">
    <location>
        <begin position="212"/>
        <end position="233"/>
    </location>
</feature>
<reference evidence="3" key="1">
    <citation type="submission" date="2025-08" db="UniProtKB">
        <authorList>
            <consortium name="Ensembl"/>
        </authorList>
    </citation>
    <scope>IDENTIFICATION</scope>
</reference>
<dbReference type="Gene3D" id="3.30.40.10">
    <property type="entry name" value="Zinc/RING finger domain, C3HC4 (zinc finger)"/>
    <property type="match status" value="1"/>
</dbReference>
<dbReference type="Pfam" id="PF26054">
    <property type="entry name" value="PHD_G2E3"/>
    <property type="match status" value="1"/>
</dbReference>
<evidence type="ECO:0000259" key="2">
    <source>
        <dbReference type="Pfam" id="PF26054"/>
    </source>
</evidence>
<reference evidence="3" key="2">
    <citation type="submission" date="2025-09" db="UniProtKB">
        <authorList>
            <consortium name="Ensembl"/>
        </authorList>
    </citation>
    <scope>IDENTIFICATION</scope>
</reference>
<evidence type="ECO:0000256" key="1">
    <source>
        <dbReference type="SAM" id="MobiDB-lite"/>
    </source>
</evidence>
<evidence type="ECO:0000313" key="3">
    <source>
        <dbReference type="Ensembl" id="ENSSOCP00000011285.1"/>
    </source>
</evidence>
<evidence type="ECO:0000313" key="4">
    <source>
        <dbReference type="Proteomes" id="UP000694551"/>
    </source>
</evidence>
<keyword evidence="4" id="KW-1185">Reference proteome</keyword>
<feature type="compositionally biased region" description="Polar residues" evidence="1">
    <location>
        <begin position="212"/>
        <end position="222"/>
    </location>
</feature>
<dbReference type="InterPro" id="IPR059102">
    <property type="entry name" value="PHD_PHF7/G2E3-like"/>
</dbReference>
<dbReference type="Proteomes" id="UP000694551">
    <property type="component" value="Unplaced"/>
</dbReference>
<sequence>RLLFVLEALGNNPSGTLPPAPQRCSFPSAFALSPPACVLCGRAAADPDLCGHKEEEEGLCAHLFCLVSLPQQRNEDVGLMGFLPEDIHRAGRASCAGIAFRCPLCRDRNEFLPEMFFMGINMPLRLVSCRLTGQEAASPGPCQGLPLQSWPSAVPSAWASASRRGCKPGRGEEQGPWQLLLCSSCAGEGTHRRCSNLGTSSTSWECESCADQSTGKRQSTQVPLGWGQSPGKA</sequence>
<feature type="domain" description="PHF7/G2E3-like PHD zinc finger" evidence="2">
    <location>
        <begin position="166"/>
        <end position="210"/>
    </location>
</feature>
<accession>A0A8D0F9E5</accession>
<dbReference type="InterPro" id="IPR013083">
    <property type="entry name" value="Znf_RING/FYVE/PHD"/>
</dbReference>
<dbReference type="PANTHER" id="PTHR12420:SF47">
    <property type="entry name" value="PHD FINGER PROTEIN 7"/>
    <property type="match status" value="1"/>
</dbReference>
<dbReference type="PANTHER" id="PTHR12420">
    <property type="entry name" value="PHD FINGER PROTEIN"/>
    <property type="match status" value="1"/>
</dbReference>
<dbReference type="InterPro" id="IPR011011">
    <property type="entry name" value="Znf_FYVE_PHD"/>
</dbReference>
<organism evidence="3 4">
    <name type="scientific">Strix occidentalis caurina</name>
    <name type="common">northern spotted owl</name>
    <dbReference type="NCBI Taxonomy" id="311401"/>
    <lineage>
        <taxon>Eukaryota</taxon>
        <taxon>Metazoa</taxon>
        <taxon>Chordata</taxon>
        <taxon>Craniata</taxon>
        <taxon>Vertebrata</taxon>
        <taxon>Euteleostomi</taxon>
        <taxon>Archelosauria</taxon>
        <taxon>Archosauria</taxon>
        <taxon>Dinosauria</taxon>
        <taxon>Saurischia</taxon>
        <taxon>Theropoda</taxon>
        <taxon>Coelurosauria</taxon>
        <taxon>Aves</taxon>
        <taxon>Neognathae</taxon>
        <taxon>Neoaves</taxon>
        <taxon>Telluraves</taxon>
        <taxon>Strigiformes</taxon>
        <taxon>Strigidae</taxon>
        <taxon>Strix</taxon>
    </lineage>
</organism>
<proteinExistence type="predicted"/>